<dbReference type="EMBL" id="DRTD01000471">
    <property type="protein sequence ID" value="HHE55403.1"/>
    <property type="molecule type" value="Genomic_DNA"/>
</dbReference>
<gene>
    <name evidence="2" type="ORF">ENL21_06440</name>
</gene>
<keyword evidence="1" id="KW-1133">Transmembrane helix</keyword>
<evidence type="ECO:0000256" key="1">
    <source>
        <dbReference type="SAM" id="Phobius"/>
    </source>
</evidence>
<dbReference type="AlphaFoldDB" id="A0A7V5LIT3"/>
<keyword evidence="1" id="KW-0472">Membrane</keyword>
<accession>A0A7V5LIT3</accession>
<organism evidence="2">
    <name type="scientific">Caldithrix abyssi</name>
    <dbReference type="NCBI Taxonomy" id="187145"/>
    <lineage>
        <taxon>Bacteria</taxon>
        <taxon>Pseudomonadati</taxon>
        <taxon>Calditrichota</taxon>
        <taxon>Calditrichia</taxon>
        <taxon>Calditrichales</taxon>
        <taxon>Calditrichaceae</taxon>
        <taxon>Caldithrix</taxon>
    </lineage>
</organism>
<comment type="caution">
    <text evidence="2">The sequence shown here is derived from an EMBL/GenBank/DDBJ whole genome shotgun (WGS) entry which is preliminary data.</text>
</comment>
<evidence type="ECO:0000313" key="2">
    <source>
        <dbReference type="EMBL" id="HHE55403.1"/>
    </source>
</evidence>
<feature type="transmembrane region" description="Helical" evidence="1">
    <location>
        <begin position="6"/>
        <end position="23"/>
    </location>
</feature>
<proteinExistence type="predicted"/>
<keyword evidence="1" id="KW-0812">Transmembrane</keyword>
<dbReference type="Proteomes" id="UP000886111">
    <property type="component" value="Unassembled WGS sequence"/>
</dbReference>
<name>A0A7V5LIT3_CALAY</name>
<protein>
    <submittedName>
        <fullName evidence="2">CcmD family protein</fullName>
    </submittedName>
</protein>
<sequence length="46" mass="5576">MNPEYVVMIVNLVIWTGIFLYLWRTDKAIKKLKQEIEELHLTEKLD</sequence>
<dbReference type="InterPro" id="IPR030888">
    <property type="entry name" value="Put_ccm"/>
</dbReference>
<reference evidence="2" key="1">
    <citation type="journal article" date="2020" name="mSystems">
        <title>Genome- and Community-Level Interaction Insights into Carbon Utilization and Element Cycling Functions of Hydrothermarchaeota in Hydrothermal Sediment.</title>
        <authorList>
            <person name="Zhou Z."/>
            <person name="Liu Y."/>
            <person name="Xu W."/>
            <person name="Pan J."/>
            <person name="Luo Z.H."/>
            <person name="Li M."/>
        </authorList>
    </citation>
    <scope>NUCLEOTIDE SEQUENCE [LARGE SCALE GENOMIC DNA]</scope>
    <source>
        <strain evidence="2">HyVt-76</strain>
    </source>
</reference>
<dbReference type="NCBIfam" id="TIGR04391">
    <property type="entry name" value="CcmD_alt_fam"/>
    <property type="match status" value="1"/>
</dbReference>